<dbReference type="InterPro" id="IPR032455">
    <property type="entry name" value="Cadherin_C"/>
</dbReference>
<keyword evidence="7 12" id="KW-0106">Calcium</keyword>
<dbReference type="FunFam" id="2.60.40.60:FF:000018">
    <property type="entry name" value="Protocadherin gamma c3"/>
    <property type="match status" value="1"/>
</dbReference>
<dbReference type="FunFam" id="2.60.40.60:FF:000129">
    <property type="entry name" value="protocadherin alpha-C2 isoform X1"/>
    <property type="match status" value="1"/>
</dbReference>
<dbReference type="InterPro" id="IPR020894">
    <property type="entry name" value="Cadherin_CS"/>
</dbReference>
<keyword evidence="10 14" id="KW-0472">Membrane</keyword>
<dbReference type="PANTHER" id="PTHR24028:SF118">
    <property type="entry name" value="PROTOCADHERIN BETA-1"/>
    <property type="match status" value="1"/>
</dbReference>
<evidence type="ECO:0000256" key="15">
    <source>
        <dbReference type="SAM" id="SignalP"/>
    </source>
</evidence>
<dbReference type="GO" id="GO:0007156">
    <property type="term" value="P:homophilic cell adhesion via plasma membrane adhesion molecules"/>
    <property type="evidence" value="ECO:0007669"/>
    <property type="project" value="InterPro"/>
</dbReference>
<keyword evidence="4 14" id="KW-0812">Transmembrane</keyword>
<evidence type="ECO:0000256" key="4">
    <source>
        <dbReference type="ARBA" id="ARBA00022692"/>
    </source>
</evidence>
<dbReference type="AlphaFoldDB" id="A0A803VJH0"/>
<dbReference type="SMART" id="SM00112">
    <property type="entry name" value="CA"/>
    <property type="match status" value="6"/>
</dbReference>
<evidence type="ECO:0000256" key="8">
    <source>
        <dbReference type="ARBA" id="ARBA00022889"/>
    </source>
</evidence>
<dbReference type="PRINTS" id="PR00205">
    <property type="entry name" value="CADHERIN"/>
</dbReference>
<evidence type="ECO:0000259" key="16">
    <source>
        <dbReference type="PROSITE" id="PS50268"/>
    </source>
</evidence>
<keyword evidence="6" id="KW-0677">Repeat</keyword>
<dbReference type="GeneTree" id="ENSGT00940000161193"/>
<evidence type="ECO:0000256" key="7">
    <source>
        <dbReference type="ARBA" id="ARBA00022837"/>
    </source>
</evidence>
<dbReference type="FunFam" id="2.60.40.60:FF:000002">
    <property type="entry name" value="Protocadherin alpha 2"/>
    <property type="match status" value="1"/>
</dbReference>
<evidence type="ECO:0000256" key="1">
    <source>
        <dbReference type="ARBA" id="ARBA00003436"/>
    </source>
</evidence>
<evidence type="ECO:0000313" key="17">
    <source>
        <dbReference type="Ensembl" id="ENSFALP00000022876.1"/>
    </source>
</evidence>
<dbReference type="Pfam" id="PF16492">
    <property type="entry name" value="Cadherin_C_2"/>
    <property type="match status" value="1"/>
</dbReference>
<dbReference type="FunFam" id="2.60.40.60:FF:000001">
    <property type="entry name" value="Protocadherin alpha 2"/>
    <property type="match status" value="1"/>
</dbReference>
<feature type="transmembrane region" description="Helical" evidence="14">
    <location>
        <begin position="687"/>
        <end position="710"/>
    </location>
</feature>
<dbReference type="GO" id="GO:0005509">
    <property type="term" value="F:calcium ion binding"/>
    <property type="evidence" value="ECO:0007669"/>
    <property type="project" value="UniProtKB-UniRule"/>
</dbReference>
<keyword evidence="3" id="KW-1003">Cell membrane</keyword>
<evidence type="ECO:0000256" key="12">
    <source>
        <dbReference type="PROSITE-ProRule" id="PRU00043"/>
    </source>
</evidence>
<dbReference type="Ensembl" id="ENSFALT00000042194.1">
    <property type="protein sequence ID" value="ENSFALP00000022876.1"/>
    <property type="gene ID" value="ENSFALG00000009160.2"/>
</dbReference>
<evidence type="ECO:0000256" key="2">
    <source>
        <dbReference type="ARBA" id="ARBA00004251"/>
    </source>
</evidence>
<keyword evidence="5 15" id="KW-0732">Signal</keyword>
<protein>
    <recommendedName>
        <fullName evidence="16">Cadherin domain-containing protein</fullName>
    </recommendedName>
</protein>
<dbReference type="PROSITE" id="PS00232">
    <property type="entry name" value="CADHERIN_1"/>
    <property type="match status" value="3"/>
</dbReference>
<sequence length="832" mass="89996">MNPKSEESLPRRAAALILVLCVSGMRAETARYSVPEEAERGSFVANIAKDLGLTGEELLARQARVVPEGEKQYLQLNQHTGDLVVREQMDREELCGQSEPCWVRFEVLLESPLQSFRAEVRLTDINDHAPVFPNKEIVLKMPESTVPGSRFLLESAQDPDVGNNSLQHYSIGSNEYFLVYTRRRSDGGRYAELVLDRALDREQQAEIAFGITAVDGGTPPRSGTALIRIVVLDINDNMPVFTQTLYKVSVKENSSQDTIVVVVSASDLDAGTNGEIVYSIAQNSEENLQTFKINPETGQIRLKKPLDYEEKKTYEIDVQATDGGGLSTHCKVEVQVKDVNDNAPEVIITSLTSTLSEAAPPNTVVALFNVRDRDSGDNGRTTCELTGEQPFRITLLAADAYALVTSESLDREQVEEYNVTVRARDEGSPTLSTSKTLLVRLSDVNDNAPTFTQEVYTMVINENEPAGRILGHLSATDPDAGENARVRYSLVPPPTGALGAASFVSVDAESGTVRSLRALDYEKVRAFEVTVRAADGGSPAQAVLRVLVRDENDNAPVLLHPPPDSSAAGELVPRWAPSGYLVAKVVAVDADAGQNAWLSYELAKATEPALFRVGLHSGEVRTARAVTERDAARQKLIVLVRDRGQPPRSATATLAVALVDDFSDAFHQLGHDPAGGQLPQVAEEEMLTTYLIASLCCVSSLFVLSVLVLTANTFCKTRVRADLPPASPSCYGDGDFASSGMGVGSTGTLSPAYRYEMCLTSGSGRSEFQFLRPILPSPHSNDECPDSPIIEESTTHRGLGPPRGEDEGAAAPGFSHGYGLSYQALLAPEDLT</sequence>
<dbReference type="InterPro" id="IPR013164">
    <property type="entry name" value="Cadherin_N"/>
</dbReference>
<evidence type="ECO:0000256" key="14">
    <source>
        <dbReference type="SAM" id="Phobius"/>
    </source>
</evidence>
<dbReference type="Pfam" id="PF08266">
    <property type="entry name" value="Cadherin_2"/>
    <property type="match status" value="1"/>
</dbReference>
<gene>
    <name evidence="17" type="primary">LOC107604372</name>
</gene>
<evidence type="ECO:0000256" key="9">
    <source>
        <dbReference type="ARBA" id="ARBA00022989"/>
    </source>
</evidence>
<dbReference type="CDD" id="cd11304">
    <property type="entry name" value="Cadherin_repeat"/>
    <property type="match status" value="5"/>
</dbReference>
<feature type="domain" description="Cadherin" evidence="16">
    <location>
        <begin position="452"/>
        <end position="558"/>
    </location>
</feature>
<keyword evidence="11" id="KW-0325">Glycoprotein</keyword>
<comment type="function">
    <text evidence="1">Potential calcium-dependent cell-adhesion protein. May be involved in the establishment and maintenance of specific neuronal connections in the brain.</text>
</comment>
<feature type="domain" description="Cadherin" evidence="16">
    <location>
        <begin position="572"/>
        <end position="681"/>
    </location>
</feature>
<reference evidence="17" key="1">
    <citation type="submission" date="2025-08" db="UniProtKB">
        <authorList>
            <consortium name="Ensembl"/>
        </authorList>
    </citation>
    <scope>IDENTIFICATION</scope>
</reference>
<evidence type="ECO:0000256" key="10">
    <source>
        <dbReference type="ARBA" id="ARBA00023136"/>
    </source>
</evidence>
<evidence type="ECO:0000256" key="6">
    <source>
        <dbReference type="ARBA" id="ARBA00022737"/>
    </source>
</evidence>
<dbReference type="SUPFAM" id="SSF49313">
    <property type="entry name" value="Cadherin-like"/>
    <property type="match status" value="6"/>
</dbReference>
<accession>A0A803VJH0</accession>
<keyword evidence="8" id="KW-0130">Cell adhesion</keyword>
<name>A0A803VJH0_FICAL</name>
<feature type="domain" description="Cadherin" evidence="16">
    <location>
        <begin position="26"/>
        <end position="132"/>
    </location>
</feature>
<feature type="domain" description="Cadherin" evidence="16">
    <location>
        <begin position="133"/>
        <end position="241"/>
    </location>
</feature>
<feature type="domain" description="Cadherin" evidence="16">
    <location>
        <begin position="242"/>
        <end position="346"/>
    </location>
</feature>
<feature type="domain" description="Cadherin" evidence="16">
    <location>
        <begin position="347"/>
        <end position="451"/>
    </location>
</feature>
<evidence type="ECO:0000256" key="11">
    <source>
        <dbReference type="ARBA" id="ARBA00023180"/>
    </source>
</evidence>
<dbReference type="Gene3D" id="2.60.40.60">
    <property type="entry name" value="Cadherins"/>
    <property type="match status" value="6"/>
</dbReference>
<feature type="signal peptide" evidence="15">
    <location>
        <begin position="1"/>
        <end position="27"/>
    </location>
</feature>
<dbReference type="Proteomes" id="UP000016665">
    <property type="component" value="Unplaced"/>
</dbReference>
<keyword evidence="9 14" id="KW-1133">Transmembrane helix</keyword>
<dbReference type="InterPro" id="IPR050174">
    <property type="entry name" value="Protocadherin/Cadherin-CA"/>
</dbReference>
<dbReference type="GO" id="GO:0005886">
    <property type="term" value="C:plasma membrane"/>
    <property type="evidence" value="ECO:0007669"/>
    <property type="project" value="UniProtKB-SubCell"/>
</dbReference>
<dbReference type="FunFam" id="2.60.40.60:FF:000004">
    <property type="entry name" value="Protocadherin 1 gamma 2"/>
    <property type="match status" value="1"/>
</dbReference>
<proteinExistence type="predicted"/>
<evidence type="ECO:0000256" key="5">
    <source>
        <dbReference type="ARBA" id="ARBA00022729"/>
    </source>
</evidence>
<feature type="chain" id="PRO_5032293001" description="Cadherin domain-containing protein" evidence="15">
    <location>
        <begin position="28"/>
        <end position="832"/>
    </location>
</feature>
<evidence type="ECO:0000313" key="18">
    <source>
        <dbReference type="Proteomes" id="UP000016665"/>
    </source>
</evidence>
<comment type="subcellular location">
    <subcellularLocation>
        <location evidence="2">Cell membrane</location>
        <topology evidence="2">Single-pass type I membrane protein</topology>
    </subcellularLocation>
</comment>
<dbReference type="PROSITE" id="PS50268">
    <property type="entry name" value="CADHERIN_2"/>
    <property type="match status" value="6"/>
</dbReference>
<evidence type="ECO:0000256" key="3">
    <source>
        <dbReference type="ARBA" id="ARBA00022475"/>
    </source>
</evidence>
<evidence type="ECO:0000256" key="13">
    <source>
        <dbReference type="SAM" id="MobiDB-lite"/>
    </source>
</evidence>
<dbReference type="InterPro" id="IPR015919">
    <property type="entry name" value="Cadherin-like_sf"/>
</dbReference>
<dbReference type="PANTHER" id="PTHR24028">
    <property type="entry name" value="CADHERIN-87A"/>
    <property type="match status" value="1"/>
</dbReference>
<dbReference type="FunFam" id="2.60.40.60:FF:000006">
    <property type="entry name" value="Protocadherin alpha 2"/>
    <property type="match status" value="1"/>
</dbReference>
<dbReference type="InterPro" id="IPR002126">
    <property type="entry name" value="Cadherin-like_dom"/>
</dbReference>
<keyword evidence="18" id="KW-1185">Reference proteome</keyword>
<reference evidence="17" key="2">
    <citation type="submission" date="2025-09" db="UniProtKB">
        <authorList>
            <consortium name="Ensembl"/>
        </authorList>
    </citation>
    <scope>IDENTIFICATION</scope>
</reference>
<feature type="region of interest" description="Disordered" evidence="13">
    <location>
        <begin position="777"/>
        <end position="814"/>
    </location>
</feature>
<organism evidence="17 18">
    <name type="scientific">Ficedula albicollis</name>
    <name type="common">Collared flycatcher</name>
    <name type="synonym">Muscicapa albicollis</name>
    <dbReference type="NCBI Taxonomy" id="59894"/>
    <lineage>
        <taxon>Eukaryota</taxon>
        <taxon>Metazoa</taxon>
        <taxon>Chordata</taxon>
        <taxon>Craniata</taxon>
        <taxon>Vertebrata</taxon>
        <taxon>Euteleostomi</taxon>
        <taxon>Archelosauria</taxon>
        <taxon>Archosauria</taxon>
        <taxon>Dinosauria</taxon>
        <taxon>Saurischia</taxon>
        <taxon>Theropoda</taxon>
        <taxon>Coelurosauria</taxon>
        <taxon>Aves</taxon>
        <taxon>Neognathae</taxon>
        <taxon>Neoaves</taxon>
        <taxon>Telluraves</taxon>
        <taxon>Australaves</taxon>
        <taxon>Passeriformes</taxon>
        <taxon>Muscicapidae</taxon>
        <taxon>Ficedula</taxon>
    </lineage>
</organism>
<dbReference type="Pfam" id="PF00028">
    <property type="entry name" value="Cadherin"/>
    <property type="match status" value="5"/>
</dbReference>